<keyword evidence="2" id="KW-0460">Magnesium</keyword>
<evidence type="ECO:0000259" key="3">
    <source>
        <dbReference type="Pfam" id="PF01557"/>
    </source>
</evidence>
<comment type="catalytic activity">
    <reaction evidence="2">
        <text>4-fumarylacetoacetate + H2O = acetoacetate + fumarate + H(+)</text>
        <dbReference type="Rhea" id="RHEA:10244"/>
        <dbReference type="ChEBI" id="CHEBI:13705"/>
        <dbReference type="ChEBI" id="CHEBI:15377"/>
        <dbReference type="ChEBI" id="CHEBI:15378"/>
        <dbReference type="ChEBI" id="CHEBI:18034"/>
        <dbReference type="ChEBI" id="CHEBI:29806"/>
        <dbReference type="EC" id="3.7.1.2"/>
    </reaction>
</comment>
<proteinExistence type="inferred from homology"/>
<dbReference type="InterPro" id="IPR011234">
    <property type="entry name" value="Fumarylacetoacetase-like_C"/>
</dbReference>
<gene>
    <name evidence="4" type="ORF">LTR16_012134</name>
</gene>
<sequence length="75" mass="8634">MNDWSARDIQAWEYVPLGPFNSKNFGTTISAWVVLADALEPFMSKGMDNDTELLPYLKEKREKNMPDVKLEVDLI</sequence>
<comment type="cofactor">
    <cofactor evidence="2">
        <name>Mg(2+)</name>
        <dbReference type="ChEBI" id="CHEBI:18420"/>
    </cofactor>
    <cofactor evidence="2">
        <name>Ca(2+)</name>
        <dbReference type="ChEBI" id="CHEBI:29108"/>
    </cofactor>
</comment>
<keyword evidence="2" id="KW-0479">Metal-binding</keyword>
<dbReference type="EMBL" id="JAVRRA010012296">
    <property type="protein sequence ID" value="KAK5239241.1"/>
    <property type="molecule type" value="Genomic_DNA"/>
</dbReference>
<comment type="similarity">
    <text evidence="1 2">Belongs to the FAH family.</text>
</comment>
<keyword evidence="5" id="KW-1185">Reference proteome</keyword>
<dbReference type="InterPro" id="IPR036663">
    <property type="entry name" value="Fumarylacetoacetase_C_sf"/>
</dbReference>
<feature type="domain" description="Fumarylacetoacetase-like C-terminal" evidence="3">
    <location>
        <begin position="1"/>
        <end position="43"/>
    </location>
</feature>
<reference evidence="4 5" key="1">
    <citation type="submission" date="2023-08" db="EMBL/GenBank/DDBJ databases">
        <title>Black Yeasts Isolated from many extreme environments.</title>
        <authorList>
            <person name="Coleine C."/>
            <person name="Stajich J.E."/>
            <person name="Selbmann L."/>
        </authorList>
    </citation>
    <scope>NUCLEOTIDE SEQUENCE [LARGE SCALE GENOMIC DNA]</scope>
    <source>
        <strain evidence="4 5">CCFEE 536</strain>
    </source>
</reference>
<keyword evidence="2" id="KW-0378">Hydrolase</keyword>
<evidence type="ECO:0000256" key="1">
    <source>
        <dbReference type="ARBA" id="ARBA00010211"/>
    </source>
</evidence>
<dbReference type="Gene3D" id="3.90.850.10">
    <property type="entry name" value="Fumarylacetoacetase-like, C-terminal domain"/>
    <property type="match status" value="1"/>
</dbReference>
<comment type="pathway">
    <text evidence="2">Amino-acid degradation; L-phenylalanine degradation; acetoacetate and fumarate from L-phenylalanine: step 6/6.</text>
</comment>
<keyword evidence="2" id="KW-0585">Phenylalanine catabolism</keyword>
<evidence type="ECO:0000256" key="2">
    <source>
        <dbReference type="RuleBase" id="RU366008"/>
    </source>
</evidence>
<feature type="non-terminal residue" evidence="4">
    <location>
        <position position="75"/>
    </location>
</feature>
<dbReference type="InterPro" id="IPR005959">
    <property type="entry name" value="Fumarylacetoacetase"/>
</dbReference>
<evidence type="ECO:0000313" key="4">
    <source>
        <dbReference type="EMBL" id="KAK5239241.1"/>
    </source>
</evidence>
<dbReference type="PANTHER" id="PTHR43069:SF2">
    <property type="entry name" value="FUMARYLACETOACETASE"/>
    <property type="match status" value="1"/>
</dbReference>
<name>A0ABR0LRR0_9PEZI</name>
<dbReference type="PANTHER" id="PTHR43069">
    <property type="entry name" value="FUMARYLACETOACETASE"/>
    <property type="match status" value="1"/>
</dbReference>
<keyword evidence="2" id="KW-0828">Tyrosine catabolism</keyword>
<dbReference type="Proteomes" id="UP001357485">
    <property type="component" value="Unassembled WGS sequence"/>
</dbReference>
<dbReference type="Pfam" id="PF01557">
    <property type="entry name" value="FAA_hydrolase"/>
    <property type="match status" value="1"/>
</dbReference>
<comment type="caution">
    <text evidence="4">The sequence shown here is derived from an EMBL/GenBank/DDBJ whole genome shotgun (WGS) entry which is preliminary data.</text>
</comment>
<organism evidence="4 5">
    <name type="scientific">Cryomyces antarcticus</name>
    <dbReference type="NCBI Taxonomy" id="329879"/>
    <lineage>
        <taxon>Eukaryota</taxon>
        <taxon>Fungi</taxon>
        <taxon>Dikarya</taxon>
        <taxon>Ascomycota</taxon>
        <taxon>Pezizomycotina</taxon>
        <taxon>Dothideomycetes</taxon>
        <taxon>Dothideomycetes incertae sedis</taxon>
        <taxon>Cryomyces</taxon>
    </lineage>
</organism>
<evidence type="ECO:0000313" key="5">
    <source>
        <dbReference type="Proteomes" id="UP001357485"/>
    </source>
</evidence>
<dbReference type="SUPFAM" id="SSF56529">
    <property type="entry name" value="FAH"/>
    <property type="match status" value="1"/>
</dbReference>
<dbReference type="EC" id="3.7.1.2" evidence="2"/>
<accession>A0ABR0LRR0</accession>
<keyword evidence="2" id="KW-0106">Calcium</keyword>
<protein>
    <recommendedName>
        <fullName evidence="2">Fumarylacetoacetase</fullName>
        <ecNumber evidence="2">3.7.1.2</ecNumber>
    </recommendedName>
    <alternativeName>
        <fullName evidence="2">Fumarylacetoacetate hydrolase</fullName>
    </alternativeName>
</protein>